<feature type="region of interest" description="Disordered" evidence="6">
    <location>
        <begin position="197"/>
        <end position="234"/>
    </location>
</feature>
<protein>
    <submittedName>
        <fullName evidence="9">Sigma-70 family RNA polymerase sigma factor</fullName>
    </submittedName>
</protein>
<dbReference type="SUPFAM" id="SSF88946">
    <property type="entry name" value="Sigma2 domain of RNA polymerase sigma factors"/>
    <property type="match status" value="1"/>
</dbReference>
<evidence type="ECO:0000256" key="6">
    <source>
        <dbReference type="SAM" id="MobiDB-lite"/>
    </source>
</evidence>
<feature type="domain" description="RNA polymerase sigma factor 70 region 4 type 2" evidence="8">
    <location>
        <begin position="133"/>
        <end position="183"/>
    </location>
</feature>
<dbReference type="InterPro" id="IPR014284">
    <property type="entry name" value="RNA_pol_sigma-70_dom"/>
</dbReference>
<dbReference type="SUPFAM" id="SSF88659">
    <property type="entry name" value="Sigma3 and sigma4 domains of RNA polymerase sigma factors"/>
    <property type="match status" value="1"/>
</dbReference>
<evidence type="ECO:0000256" key="5">
    <source>
        <dbReference type="ARBA" id="ARBA00023163"/>
    </source>
</evidence>
<evidence type="ECO:0000256" key="1">
    <source>
        <dbReference type="ARBA" id="ARBA00010641"/>
    </source>
</evidence>
<evidence type="ECO:0000313" key="9">
    <source>
        <dbReference type="EMBL" id="MBD2199635.1"/>
    </source>
</evidence>
<comment type="caution">
    <text evidence="9">The sequence shown here is derived from an EMBL/GenBank/DDBJ whole genome shotgun (WGS) entry which is preliminary data.</text>
</comment>
<gene>
    <name evidence="9" type="ORF">H6G24_29885</name>
</gene>
<dbReference type="InterPro" id="IPR013325">
    <property type="entry name" value="RNA_pol_sigma_r2"/>
</dbReference>
<proteinExistence type="inferred from homology"/>
<evidence type="ECO:0000259" key="8">
    <source>
        <dbReference type="Pfam" id="PF08281"/>
    </source>
</evidence>
<sequence length="234" mass="26997">MVFSPAVFSSSERSGSDDVSMTFWQQWQQYQDYLYRCCVKWMDGNPTDAEDALSRAMLKAWEKAQKYAGEIANFKAWLMTLTRNLCVDIHRERSRGANRVEDIENYASDEEQGMVDFENTPLCAVENSERNMVIRRAIDNLPTRLRETFILHFYQELSYPEIAQQQNISYQNVCKRISQARKILQQELRGYFIGEEGTDRDKSVTPTATKSAIGEMSQRNEGVEARAEETVLAG</sequence>
<keyword evidence="10" id="KW-1185">Reference proteome</keyword>
<dbReference type="InterPro" id="IPR039425">
    <property type="entry name" value="RNA_pol_sigma-70-like"/>
</dbReference>
<dbReference type="InterPro" id="IPR036388">
    <property type="entry name" value="WH-like_DNA-bd_sf"/>
</dbReference>
<dbReference type="EMBL" id="JACJQH010000064">
    <property type="protein sequence ID" value="MBD2199635.1"/>
    <property type="molecule type" value="Genomic_DNA"/>
</dbReference>
<dbReference type="Pfam" id="PF08281">
    <property type="entry name" value="Sigma70_r4_2"/>
    <property type="match status" value="1"/>
</dbReference>
<evidence type="ECO:0000256" key="4">
    <source>
        <dbReference type="ARBA" id="ARBA00023125"/>
    </source>
</evidence>
<feature type="domain" description="RNA polymerase sigma-70 region 2" evidence="7">
    <location>
        <begin position="28"/>
        <end position="95"/>
    </location>
</feature>
<dbReference type="NCBIfam" id="TIGR02937">
    <property type="entry name" value="sigma70-ECF"/>
    <property type="match status" value="1"/>
</dbReference>
<dbReference type="Pfam" id="PF04542">
    <property type="entry name" value="Sigma70_r2"/>
    <property type="match status" value="1"/>
</dbReference>
<keyword evidence="2" id="KW-0805">Transcription regulation</keyword>
<dbReference type="Proteomes" id="UP000658514">
    <property type="component" value="Unassembled WGS sequence"/>
</dbReference>
<dbReference type="PANTHER" id="PTHR43133">
    <property type="entry name" value="RNA POLYMERASE ECF-TYPE SIGMA FACTO"/>
    <property type="match status" value="1"/>
</dbReference>
<evidence type="ECO:0000313" key="10">
    <source>
        <dbReference type="Proteomes" id="UP000658514"/>
    </source>
</evidence>
<dbReference type="CDD" id="cd06171">
    <property type="entry name" value="Sigma70_r4"/>
    <property type="match status" value="1"/>
</dbReference>
<dbReference type="RefSeq" id="WP_190549370.1">
    <property type="nucleotide sequence ID" value="NZ_CAWPNO010000100.1"/>
</dbReference>
<keyword evidence="3" id="KW-0731">Sigma factor</keyword>
<dbReference type="InterPro" id="IPR013324">
    <property type="entry name" value="RNA_pol_sigma_r3/r4-like"/>
</dbReference>
<comment type="similarity">
    <text evidence="1">Belongs to the sigma-70 factor family. ECF subfamily.</text>
</comment>
<evidence type="ECO:0000259" key="7">
    <source>
        <dbReference type="Pfam" id="PF04542"/>
    </source>
</evidence>
<dbReference type="Gene3D" id="1.10.10.10">
    <property type="entry name" value="Winged helix-like DNA-binding domain superfamily/Winged helix DNA-binding domain"/>
    <property type="match status" value="1"/>
</dbReference>
<dbReference type="PANTHER" id="PTHR43133:SF8">
    <property type="entry name" value="RNA POLYMERASE SIGMA FACTOR HI_1459-RELATED"/>
    <property type="match status" value="1"/>
</dbReference>
<dbReference type="InterPro" id="IPR013249">
    <property type="entry name" value="RNA_pol_sigma70_r4_t2"/>
</dbReference>
<keyword evidence="5" id="KW-0804">Transcription</keyword>
<accession>A0ABR8AJF7</accession>
<feature type="compositionally biased region" description="Basic and acidic residues" evidence="6">
    <location>
        <begin position="221"/>
        <end position="234"/>
    </location>
</feature>
<dbReference type="InterPro" id="IPR007627">
    <property type="entry name" value="RNA_pol_sigma70_r2"/>
</dbReference>
<evidence type="ECO:0000256" key="3">
    <source>
        <dbReference type="ARBA" id="ARBA00023082"/>
    </source>
</evidence>
<reference evidence="9 10" key="1">
    <citation type="journal article" date="2020" name="ISME J.">
        <title>Comparative genomics reveals insights into cyanobacterial evolution and habitat adaptation.</title>
        <authorList>
            <person name="Chen M.Y."/>
            <person name="Teng W.K."/>
            <person name="Zhao L."/>
            <person name="Hu C.X."/>
            <person name="Zhou Y.K."/>
            <person name="Han B.P."/>
            <person name="Song L.R."/>
            <person name="Shu W.S."/>
        </authorList>
    </citation>
    <scope>NUCLEOTIDE SEQUENCE [LARGE SCALE GENOMIC DNA]</scope>
    <source>
        <strain evidence="9 10">FACHB-288</strain>
    </source>
</reference>
<keyword evidence="4" id="KW-0238">DNA-binding</keyword>
<evidence type="ECO:0000256" key="2">
    <source>
        <dbReference type="ARBA" id="ARBA00023015"/>
    </source>
</evidence>
<name>A0ABR8AJF7_9CYAN</name>
<organism evidence="9 10">
    <name type="scientific">Calothrix parietina FACHB-288</name>
    <dbReference type="NCBI Taxonomy" id="2692896"/>
    <lineage>
        <taxon>Bacteria</taxon>
        <taxon>Bacillati</taxon>
        <taxon>Cyanobacteriota</taxon>
        <taxon>Cyanophyceae</taxon>
        <taxon>Nostocales</taxon>
        <taxon>Calotrichaceae</taxon>
        <taxon>Calothrix</taxon>
    </lineage>
</organism>
<dbReference type="Gene3D" id="1.10.1740.10">
    <property type="match status" value="1"/>
</dbReference>